<dbReference type="PANTHER" id="PTHR43547">
    <property type="entry name" value="TWO-COMPONENT HISTIDINE KINASE"/>
    <property type="match status" value="1"/>
</dbReference>
<dbReference type="InterPro" id="IPR005467">
    <property type="entry name" value="His_kinase_dom"/>
</dbReference>
<evidence type="ECO:0000259" key="10">
    <source>
        <dbReference type="PROSITE" id="PS50109"/>
    </source>
</evidence>
<dbReference type="EC" id="2.7.13.3" evidence="2"/>
<dbReference type="RefSeq" id="WP_377976432.1">
    <property type="nucleotide sequence ID" value="NZ_JBBKYA010000003.1"/>
</dbReference>
<dbReference type="InterPro" id="IPR004358">
    <property type="entry name" value="Sig_transdc_His_kin-like_C"/>
</dbReference>
<keyword evidence="13" id="KW-1185">Reference proteome</keyword>
<dbReference type="InterPro" id="IPR015943">
    <property type="entry name" value="WD40/YVTN_repeat-like_dom_sf"/>
</dbReference>
<evidence type="ECO:0000256" key="2">
    <source>
        <dbReference type="ARBA" id="ARBA00012438"/>
    </source>
</evidence>
<feature type="modified residue" description="4-aspartylphosphate" evidence="7">
    <location>
        <position position="1154"/>
    </location>
</feature>
<dbReference type="PROSITE" id="PS00041">
    <property type="entry name" value="HTH_ARAC_FAMILY_1"/>
    <property type="match status" value="1"/>
</dbReference>
<gene>
    <name evidence="12" type="ORF">SKC38_07210</name>
</gene>
<name>A0ABW6CZ76_9BACT</name>
<evidence type="ECO:0000256" key="7">
    <source>
        <dbReference type="PROSITE-ProRule" id="PRU00169"/>
    </source>
</evidence>
<dbReference type="InterPro" id="IPR011123">
    <property type="entry name" value="Y_Y_Y"/>
</dbReference>
<dbReference type="InterPro" id="IPR036890">
    <property type="entry name" value="HATPase_C_sf"/>
</dbReference>
<dbReference type="InterPro" id="IPR011047">
    <property type="entry name" value="Quinoprotein_ADH-like_sf"/>
</dbReference>
<dbReference type="Gene3D" id="3.30.565.10">
    <property type="entry name" value="Histidine kinase-like ATPase, C-terminal domain"/>
    <property type="match status" value="1"/>
</dbReference>
<dbReference type="PROSITE" id="PS01124">
    <property type="entry name" value="HTH_ARAC_FAMILY_2"/>
    <property type="match status" value="1"/>
</dbReference>
<keyword evidence="4" id="KW-0805">Transcription regulation</keyword>
<dbReference type="SUPFAM" id="SSF50998">
    <property type="entry name" value="Quinoprotein alcohol dehydrogenase-like"/>
    <property type="match status" value="1"/>
</dbReference>
<dbReference type="InterPro" id="IPR003594">
    <property type="entry name" value="HATPase_dom"/>
</dbReference>
<dbReference type="Gene3D" id="3.40.50.2300">
    <property type="match status" value="1"/>
</dbReference>
<dbReference type="CDD" id="cd00082">
    <property type="entry name" value="HisKA"/>
    <property type="match status" value="1"/>
</dbReference>
<dbReference type="Pfam" id="PF07495">
    <property type="entry name" value="Y_Y_Y"/>
    <property type="match status" value="1"/>
</dbReference>
<evidence type="ECO:0000259" key="9">
    <source>
        <dbReference type="PROSITE" id="PS01124"/>
    </source>
</evidence>
<dbReference type="Pfam" id="PF02518">
    <property type="entry name" value="HATPase_c"/>
    <property type="match status" value="1"/>
</dbReference>
<dbReference type="Proteomes" id="UP001598114">
    <property type="component" value="Unassembled WGS sequence"/>
</dbReference>
<dbReference type="EMBL" id="JBBKYA010000003">
    <property type="protein sequence ID" value="MFD3276009.1"/>
    <property type="molecule type" value="Genomic_DNA"/>
</dbReference>
<proteinExistence type="predicted"/>
<feature type="domain" description="Response regulatory" evidence="11">
    <location>
        <begin position="1106"/>
        <end position="1221"/>
    </location>
</feature>
<evidence type="ECO:0000256" key="4">
    <source>
        <dbReference type="ARBA" id="ARBA00023015"/>
    </source>
</evidence>
<dbReference type="Pfam" id="PF12833">
    <property type="entry name" value="HTH_18"/>
    <property type="match status" value="1"/>
</dbReference>
<dbReference type="Gene3D" id="1.10.287.130">
    <property type="match status" value="1"/>
</dbReference>
<reference evidence="12 13" key="1">
    <citation type="submission" date="2024-03" db="EMBL/GenBank/DDBJ databases">
        <title>Aquirufa genome sequencing.</title>
        <authorList>
            <person name="Pitt A."/>
            <person name="Hahn M.W."/>
        </authorList>
    </citation>
    <scope>NUCLEOTIDE SEQUENCE [LARGE SCALE GENOMIC DNA]</scope>
    <source>
        <strain evidence="12 13">PLAD-142S6K</strain>
    </source>
</reference>
<dbReference type="Gene3D" id="2.60.40.10">
    <property type="entry name" value="Immunoglobulins"/>
    <property type="match status" value="1"/>
</dbReference>
<evidence type="ECO:0000256" key="1">
    <source>
        <dbReference type="ARBA" id="ARBA00000085"/>
    </source>
</evidence>
<accession>A0ABW6CZ76</accession>
<evidence type="ECO:0000256" key="3">
    <source>
        <dbReference type="ARBA" id="ARBA00022553"/>
    </source>
</evidence>
<dbReference type="Pfam" id="PF00072">
    <property type="entry name" value="Response_reg"/>
    <property type="match status" value="1"/>
</dbReference>
<dbReference type="Gene3D" id="1.10.10.60">
    <property type="entry name" value="Homeodomain-like"/>
    <property type="match status" value="1"/>
</dbReference>
<dbReference type="InterPro" id="IPR013783">
    <property type="entry name" value="Ig-like_fold"/>
</dbReference>
<evidence type="ECO:0000313" key="13">
    <source>
        <dbReference type="Proteomes" id="UP001598114"/>
    </source>
</evidence>
<dbReference type="PANTHER" id="PTHR43547:SF2">
    <property type="entry name" value="HYBRID SIGNAL TRANSDUCTION HISTIDINE KINASE C"/>
    <property type="match status" value="1"/>
</dbReference>
<dbReference type="Pfam" id="PF00512">
    <property type="entry name" value="HisKA"/>
    <property type="match status" value="1"/>
</dbReference>
<keyword evidence="8" id="KW-0732">Signal</keyword>
<dbReference type="SUPFAM" id="SSF47384">
    <property type="entry name" value="Homodimeric domain of signal transducing histidine kinase"/>
    <property type="match status" value="1"/>
</dbReference>
<dbReference type="SMART" id="SM00388">
    <property type="entry name" value="HisKA"/>
    <property type="match status" value="1"/>
</dbReference>
<comment type="catalytic activity">
    <reaction evidence="1">
        <text>ATP + protein L-histidine = ADP + protein N-phospho-L-histidine.</text>
        <dbReference type="EC" id="2.7.13.3"/>
    </reaction>
</comment>
<comment type="caution">
    <text evidence="12">The sequence shown here is derived from an EMBL/GenBank/DDBJ whole genome shotgun (WGS) entry which is preliminary data.</text>
</comment>
<feature type="chain" id="PRO_5046048154" description="histidine kinase" evidence="8">
    <location>
        <begin position="21"/>
        <end position="1356"/>
    </location>
</feature>
<dbReference type="SMART" id="SM00448">
    <property type="entry name" value="REC"/>
    <property type="match status" value="1"/>
</dbReference>
<protein>
    <recommendedName>
        <fullName evidence="2">histidine kinase</fullName>
        <ecNumber evidence="2">2.7.13.3</ecNumber>
    </recommendedName>
</protein>
<evidence type="ECO:0000259" key="11">
    <source>
        <dbReference type="PROSITE" id="PS50110"/>
    </source>
</evidence>
<dbReference type="InterPro" id="IPR018062">
    <property type="entry name" value="HTH_AraC-typ_CS"/>
</dbReference>
<dbReference type="CDD" id="cd00146">
    <property type="entry name" value="PKD"/>
    <property type="match status" value="1"/>
</dbReference>
<dbReference type="InterPro" id="IPR011110">
    <property type="entry name" value="Reg_prop"/>
</dbReference>
<feature type="signal peptide" evidence="8">
    <location>
        <begin position="1"/>
        <end position="20"/>
    </location>
</feature>
<dbReference type="PROSITE" id="PS50110">
    <property type="entry name" value="RESPONSE_REGULATORY"/>
    <property type="match status" value="1"/>
</dbReference>
<feature type="domain" description="HTH araC/xylS-type" evidence="9">
    <location>
        <begin position="1254"/>
        <end position="1353"/>
    </location>
</feature>
<dbReference type="InterPro" id="IPR018060">
    <property type="entry name" value="HTH_AraC"/>
</dbReference>
<dbReference type="InterPro" id="IPR036097">
    <property type="entry name" value="HisK_dim/P_sf"/>
</dbReference>
<dbReference type="SMART" id="SM00342">
    <property type="entry name" value="HTH_ARAC"/>
    <property type="match status" value="1"/>
</dbReference>
<evidence type="ECO:0000256" key="8">
    <source>
        <dbReference type="SAM" id="SignalP"/>
    </source>
</evidence>
<evidence type="ECO:0000256" key="6">
    <source>
        <dbReference type="ARBA" id="ARBA00023163"/>
    </source>
</evidence>
<sequence>MKYQLIRFLLLLSLSLPGFSQVTQRFERLSTVSGLSQSTIYKIIQDRRGFLWFATADGLNRYDGHSFVIYRHDPGDANALSGSDISTLLEDQEGNLWVAARSSGLNKINLKTGKITRFSHGPKGIDFSSLTISSLLAVGKNRIYASVNGLGLLVFDSQKNVFLPKESELKNPLLKEIVRLYKHSNGSIWMGTRTGQLISFVSNHNYIPFDFSGKSNATNFRVRALFEAQNGDLLIGTEGKGLFRFNPQNQQFQNVFYQASEPLSRQNIITSLVRDALGNLWIGTDNGVYTLTGEDFKHAKHIPSNPDPDLGISSFSVMSMFTDSNRNTWIGTWEAGLNISFFQKSRFSVLRYKPNTFQGLLSNKVTSLSAGEDRGVWVGSNVGLSYFEHKAGKVEHMINQAVVNKLNVTSGFDVNLLQAMPDGSVWVCAWGKGLFHFTPPNDLKSYPYRLDETGMKWTSLLMDQNRLLLGSQAKGIFAFDLIKKNFYNPFGEFSSQELKNKNINTILKSSNSQIWVGTTMHGVFIYDLNSHKLQHLVRTNSSNSLKYNHITCIKEDRQQRIWVLTNGGGLHLYQGEGKGFRVFTVADGLGSNTLRGMEEDKKGDLWFTTNGGISKMDANTFKFVNYDDADGLQGKEFIITAHAKNKQGWLFFGGVNGLNYLKSDSLRMRLDVPNVFLTGLKIFNKTVQVGEENSPLTEDLPDLKTLVLQPDQSVFSLDFVALEYQRPKNNRYAYYLEGFDKEWNFVGTQRTATYTNLSPGSYTFKVKATNSDGVWGENPVELRIEVLPPWYRTWWAYLLYFIGFSAVVYGFMREIQIREAFKTDIRLKEIEKERIRELEQIKTSFFTNISHELRTPLTLIISPIEKYFLKNTTMPKEQVGRLQSIHQNAQKLLRLINQLLDLSKIEAGKQHPVIAKHDMISQLVHILQGFESYAQQKQITLKYNFPVEALWVYYDSDILEKCLSNLLSNAFKHTPEDGKIGVELELEQVFVGTASHVRKVTLRVMDTGRGISEAHLPHVFDRFYQIPDAVQVVGTGVGLSLCKELMLLHRGDIQVKSKLGEGSAFILHFPVELEAFDQSWVQASVQQKAPVQELPSLSAIEQEKPILLVVDDHAEMREFIGGIFDSRFQVIYADRGEDGLEKANTYLPDLVITDWMMPGMSGINLCRALRQNAKTNHIPIVILTSKSSQESQIEGMQSGADDFVSKPFNADILEIRVNTLLEAKDRLRKNWQKQMIQQELSEGKMPIFEDAFLVKATQLIIDHLSDPEFDVEDLEKGLDMSKMQLYRKLKNLTSLAGNEFIRSIRLQQAKVLLEAGSLNISEVAYQVGFNDPAYFTRAFKKQYGRTPKSFINHEKN</sequence>
<dbReference type="SMART" id="SM00387">
    <property type="entry name" value="HATPase_c"/>
    <property type="match status" value="1"/>
</dbReference>
<dbReference type="SUPFAM" id="SSF55874">
    <property type="entry name" value="ATPase domain of HSP90 chaperone/DNA topoisomerase II/histidine kinase"/>
    <property type="match status" value="1"/>
</dbReference>
<dbReference type="Gene3D" id="2.130.10.10">
    <property type="entry name" value="YVTN repeat-like/Quinoprotein amine dehydrogenase"/>
    <property type="match status" value="2"/>
</dbReference>
<feature type="domain" description="Histidine kinase" evidence="10">
    <location>
        <begin position="848"/>
        <end position="1073"/>
    </location>
</feature>
<dbReference type="Pfam" id="PF07494">
    <property type="entry name" value="Reg_prop"/>
    <property type="match status" value="4"/>
</dbReference>
<dbReference type="SUPFAM" id="SSF46689">
    <property type="entry name" value="Homeodomain-like"/>
    <property type="match status" value="1"/>
</dbReference>
<organism evidence="12 13">
    <name type="scientific">Aquirufa echingensis</name>
    <dbReference type="NCBI Taxonomy" id="3096516"/>
    <lineage>
        <taxon>Bacteria</taxon>
        <taxon>Pseudomonadati</taxon>
        <taxon>Bacteroidota</taxon>
        <taxon>Cytophagia</taxon>
        <taxon>Cytophagales</taxon>
        <taxon>Flectobacillaceae</taxon>
        <taxon>Aquirufa</taxon>
    </lineage>
</organism>
<dbReference type="SUPFAM" id="SSF52172">
    <property type="entry name" value="CheY-like"/>
    <property type="match status" value="1"/>
</dbReference>
<keyword evidence="3 7" id="KW-0597">Phosphoprotein</keyword>
<keyword evidence="5" id="KW-0238">DNA-binding</keyword>
<evidence type="ECO:0000313" key="12">
    <source>
        <dbReference type="EMBL" id="MFD3276009.1"/>
    </source>
</evidence>
<dbReference type="InterPro" id="IPR001789">
    <property type="entry name" value="Sig_transdc_resp-reg_receiver"/>
</dbReference>
<dbReference type="InterPro" id="IPR009057">
    <property type="entry name" value="Homeodomain-like_sf"/>
</dbReference>
<dbReference type="InterPro" id="IPR011006">
    <property type="entry name" value="CheY-like_superfamily"/>
</dbReference>
<dbReference type="SUPFAM" id="SSF63829">
    <property type="entry name" value="Calcium-dependent phosphotriesterase"/>
    <property type="match status" value="1"/>
</dbReference>
<dbReference type="PRINTS" id="PR00344">
    <property type="entry name" value="BCTRLSENSOR"/>
</dbReference>
<evidence type="ECO:0000256" key="5">
    <source>
        <dbReference type="ARBA" id="ARBA00023125"/>
    </source>
</evidence>
<keyword evidence="6" id="KW-0804">Transcription</keyword>
<dbReference type="PROSITE" id="PS50109">
    <property type="entry name" value="HIS_KIN"/>
    <property type="match status" value="1"/>
</dbReference>
<dbReference type="InterPro" id="IPR003661">
    <property type="entry name" value="HisK_dim/P_dom"/>
</dbReference>